<feature type="domain" description="Aminotransferase class I/classII large" evidence="6">
    <location>
        <begin position="86"/>
        <end position="377"/>
    </location>
</feature>
<evidence type="ECO:0000313" key="7">
    <source>
        <dbReference type="EMBL" id="GFZ83671.1"/>
    </source>
</evidence>
<evidence type="ECO:0000256" key="1">
    <source>
        <dbReference type="ARBA" id="ARBA00001933"/>
    </source>
</evidence>
<dbReference type="Gene3D" id="3.90.1150.10">
    <property type="entry name" value="Aspartate Aminotransferase, domain 1"/>
    <property type="match status" value="1"/>
</dbReference>
<dbReference type="EMBL" id="BMIC01000001">
    <property type="protein sequence ID" value="GFZ83671.1"/>
    <property type="molecule type" value="Genomic_DNA"/>
</dbReference>
<keyword evidence="8" id="KW-1185">Reference proteome</keyword>
<dbReference type="PROSITE" id="PS00105">
    <property type="entry name" value="AA_TRANSFER_CLASS_1"/>
    <property type="match status" value="1"/>
</dbReference>
<comment type="cofactor">
    <cofactor evidence="1 5">
        <name>pyridoxal 5'-phosphate</name>
        <dbReference type="ChEBI" id="CHEBI:597326"/>
    </cofactor>
</comment>
<dbReference type="EC" id="2.6.1.-" evidence="5"/>
<dbReference type="Proteomes" id="UP000598120">
    <property type="component" value="Unassembled WGS sequence"/>
</dbReference>
<name>A0A8J2TS36_9FLAO</name>
<dbReference type="Pfam" id="PF00155">
    <property type="entry name" value="Aminotran_1_2"/>
    <property type="match status" value="1"/>
</dbReference>
<keyword evidence="3 5" id="KW-0808">Transferase</keyword>
<evidence type="ECO:0000313" key="8">
    <source>
        <dbReference type="Proteomes" id="UP000598120"/>
    </source>
</evidence>
<dbReference type="CDD" id="cd00609">
    <property type="entry name" value="AAT_like"/>
    <property type="match status" value="1"/>
</dbReference>
<evidence type="ECO:0000256" key="4">
    <source>
        <dbReference type="ARBA" id="ARBA00022898"/>
    </source>
</evidence>
<dbReference type="PANTHER" id="PTHR42885:SF2">
    <property type="entry name" value="HISTIDINOL-PHOSPHATE AMINOTRANSFERASE"/>
    <property type="match status" value="1"/>
</dbReference>
<sequence length="382" mass="44492">MQTKEELIRQLRLLKEEAGSHSPSIFTIKEAIPELKVKVDACFLSNPYATDLFLEYFKRELLDTGGLRDLLEFYPSQNRVIAESLSSAIGIHPDNIFIGNGAIEIIQTVIQRYTKSKIVINIPTFSSYYEFINDDVEVVYNKLLKENNYELDIDAYIKLVKKERPDTVVLINPNNPNGGYMDSEKVHHLLRELRDVKNFILDESFIHFAYENEYYDLKTASNLVYKFPNLILVKSMSKDFGIAGIRAGYAVMNSRRVQELLLNGFLWNSNGLSEYFFRLYTRDEFLKEYEQVRVKYIKETQEFIKQLKQIPKIKVYPSMANFALIEILNGESSDDFVFNMLINHGIYLRTCSDKIGLNGEFVRLASRTKDENQYIIECFKKI</sequence>
<dbReference type="AlphaFoldDB" id="A0A8J2TS36"/>
<dbReference type="InterPro" id="IPR004839">
    <property type="entry name" value="Aminotransferase_I/II_large"/>
</dbReference>
<dbReference type="PANTHER" id="PTHR42885">
    <property type="entry name" value="HISTIDINOL-PHOSPHATE AMINOTRANSFERASE-RELATED"/>
    <property type="match status" value="1"/>
</dbReference>
<proteinExistence type="inferred from homology"/>
<keyword evidence="2 5" id="KW-0032">Aminotransferase</keyword>
<keyword evidence="4" id="KW-0663">Pyridoxal phosphate</keyword>
<evidence type="ECO:0000259" key="6">
    <source>
        <dbReference type="Pfam" id="PF00155"/>
    </source>
</evidence>
<dbReference type="GO" id="GO:0008483">
    <property type="term" value="F:transaminase activity"/>
    <property type="evidence" value="ECO:0007669"/>
    <property type="project" value="UniProtKB-KW"/>
</dbReference>
<protein>
    <recommendedName>
        <fullName evidence="5">Aminotransferase</fullName>
        <ecNumber evidence="5">2.6.1.-</ecNumber>
    </recommendedName>
</protein>
<gene>
    <name evidence="7" type="ORF">GCM10011531_13240</name>
</gene>
<comment type="caution">
    <text evidence="7">The sequence shown here is derived from an EMBL/GenBank/DDBJ whole genome shotgun (WGS) entry which is preliminary data.</text>
</comment>
<dbReference type="SUPFAM" id="SSF53383">
    <property type="entry name" value="PLP-dependent transferases"/>
    <property type="match status" value="1"/>
</dbReference>
<dbReference type="InterPro" id="IPR004838">
    <property type="entry name" value="NHTrfase_class1_PyrdxlP-BS"/>
</dbReference>
<evidence type="ECO:0000256" key="2">
    <source>
        <dbReference type="ARBA" id="ARBA00022576"/>
    </source>
</evidence>
<dbReference type="InterPro" id="IPR015421">
    <property type="entry name" value="PyrdxlP-dep_Trfase_major"/>
</dbReference>
<evidence type="ECO:0000256" key="3">
    <source>
        <dbReference type="ARBA" id="ARBA00022679"/>
    </source>
</evidence>
<dbReference type="InterPro" id="IPR015422">
    <property type="entry name" value="PyrdxlP-dep_Trfase_small"/>
</dbReference>
<dbReference type="InterPro" id="IPR015424">
    <property type="entry name" value="PyrdxlP-dep_Trfase"/>
</dbReference>
<evidence type="ECO:0000256" key="5">
    <source>
        <dbReference type="RuleBase" id="RU000481"/>
    </source>
</evidence>
<organism evidence="7 8">
    <name type="scientific">Aquaticitalea lipolytica</name>
    <dbReference type="NCBI Taxonomy" id="1247562"/>
    <lineage>
        <taxon>Bacteria</taxon>
        <taxon>Pseudomonadati</taxon>
        <taxon>Bacteroidota</taxon>
        <taxon>Flavobacteriia</taxon>
        <taxon>Flavobacteriales</taxon>
        <taxon>Flavobacteriaceae</taxon>
        <taxon>Aquaticitalea</taxon>
    </lineage>
</organism>
<dbReference type="GO" id="GO:0030170">
    <property type="term" value="F:pyridoxal phosphate binding"/>
    <property type="evidence" value="ECO:0007669"/>
    <property type="project" value="InterPro"/>
</dbReference>
<dbReference type="RefSeq" id="WP_229660184.1">
    <property type="nucleotide sequence ID" value="NZ_BMIC01000001.1"/>
</dbReference>
<comment type="similarity">
    <text evidence="5">Belongs to the class-I pyridoxal-phosphate-dependent aminotransferase family.</text>
</comment>
<dbReference type="Gene3D" id="3.40.640.10">
    <property type="entry name" value="Type I PLP-dependent aspartate aminotransferase-like (Major domain)"/>
    <property type="match status" value="1"/>
</dbReference>
<reference evidence="7 8" key="1">
    <citation type="journal article" date="2014" name="Int. J. Syst. Evol. Microbiol.">
        <title>Complete genome sequence of Corynebacterium casei LMG S-19264T (=DSM 44701T), isolated from a smear-ripened cheese.</title>
        <authorList>
            <consortium name="US DOE Joint Genome Institute (JGI-PGF)"/>
            <person name="Walter F."/>
            <person name="Albersmeier A."/>
            <person name="Kalinowski J."/>
            <person name="Ruckert C."/>
        </authorList>
    </citation>
    <scope>NUCLEOTIDE SEQUENCE [LARGE SCALE GENOMIC DNA]</scope>
    <source>
        <strain evidence="7 8">CGMCC 1.15295</strain>
    </source>
</reference>
<accession>A0A8J2TS36</accession>